<organism evidence="2 3">
    <name type="scientific">Datura stramonium</name>
    <name type="common">Jimsonweed</name>
    <name type="synonym">Common thornapple</name>
    <dbReference type="NCBI Taxonomy" id="4076"/>
    <lineage>
        <taxon>Eukaryota</taxon>
        <taxon>Viridiplantae</taxon>
        <taxon>Streptophyta</taxon>
        <taxon>Embryophyta</taxon>
        <taxon>Tracheophyta</taxon>
        <taxon>Spermatophyta</taxon>
        <taxon>Magnoliopsida</taxon>
        <taxon>eudicotyledons</taxon>
        <taxon>Gunneridae</taxon>
        <taxon>Pentapetalae</taxon>
        <taxon>asterids</taxon>
        <taxon>lamiids</taxon>
        <taxon>Solanales</taxon>
        <taxon>Solanaceae</taxon>
        <taxon>Solanoideae</taxon>
        <taxon>Datureae</taxon>
        <taxon>Datura</taxon>
    </lineage>
</organism>
<feature type="region of interest" description="Disordered" evidence="1">
    <location>
        <begin position="1"/>
        <end position="94"/>
    </location>
</feature>
<dbReference type="Proteomes" id="UP000823775">
    <property type="component" value="Unassembled WGS sequence"/>
</dbReference>
<comment type="caution">
    <text evidence="2">The sequence shown here is derived from an EMBL/GenBank/DDBJ whole genome shotgun (WGS) entry which is preliminary data.</text>
</comment>
<evidence type="ECO:0000313" key="3">
    <source>
        <dbReference type="Proteomes" id="UP000823775"/>
    </source>
</evidence>
<gene>
    <name evidence="2" type="ORF">HAX54_034811</name>
</gene>
<feature type="compositionally biased region" description="Acidic residues" evidence="1">
    <location>
        <begin position="28"/>
        <end position="37"/>
    </location>
</feature>
<feature type="compositionally biased region" description="Basic and acidic residues" evidence="1">
    <location>
        <begin position="51"/>
        <end position="80"/>
    </location>
</feature>
<accession>A0ABS8VHP2</accession>
<proteinExistence type="predicted"/>
<feature type="compositionally biased region" description="Basic and acidic residues" evidence="1">
    <location>
        <begin position="1"/>
        <end position="13"/>
    </location>
</feature>
<keyword evidence="3" id="KW-1185">Reference proteome</keyword>
<evidence type="ECO:0000313" key="2">
    <source>
        <dbReference type="EMBL" id="MCD9645685.1"/>
    </source>
</evidence>
<reference evidence="2 3" key="1">
    <citation type="journal article" date="2021" name="BMC Genomics">
        <title>Datura genome reveals duplications of psychoactive alkaloid biosynthetic genes and high mutation rate following tissue culture.</title>
        <authorList>
            <person name="Rajewski A."/>
            <person name="Carter-House D."/>
            <person name="Stajich J."/>
            <person name="Litt A."/>
        </authorList>
    </citation>
    <scope>NUCLEOTIDE SEQUENCE [LARGE SCALE GENOMIC DNA]</scope>
    <source>
        <strain evidence="2">AR-01</strain>
    </source>
</reference>
<protein>
    <submittedName>
        <fullName evidence="2">Uncharacterized protein</fullName>
    </submittedName>
</protein>
<evidence type="ECO:0000256" key="1">
    <source>
        <dbReference type="SAM" id="MobiDB-lite"/>
    </source>
</evidence>
<name>A0ABS8VHP2_DATST</name>
<dbReference type="EMBL" id="JACEIK010004501">
    <property type="protein sequence ID" value="MCD9645685.1"/>
    <property type="molecule type" value="Genomic_DNA"/>
</dbReference>
<sequence length="135" mass="14768">MDRSILQREKSKAQEPAAATGSPLQSEEGGEEAESDGDNPPVDNAEESNDDAEKSRDNDTEAEVSSDKESTAEKSGKQVEDSDPATTPEVRSKRWFVQGSMDMYYAGLTLNEKGNPNHSIQEEPKIQINVLNEVP</sequence>